<name>A0A0N5CXW1_THECL</name>
<feature type="region of interest" description="Disordered" evidence="1">
    <location>
        <begin position="51"/>
        <end position="81"/>
    </location>
</feature>
<evidence type="ECO:0000313" key="2">
    <source>
        <dbReference type="EMBL" id="VDN02469.1"/>
    </source>
</evidence>
<evidence type="ECO:0000313" key="4">
    <source>
        <dbReference type="WBParaSite" id="TCLT_0000526001-mRNA-1"/>
    </source>
</evidence>
<reference evidence="4" key="1">
    <citation type="submission" date="2017-02" db="UniProtKB">
        <authorList>
            <consortium name="WormBaseParasite"/>
        </authorList>
    </citation>
    <scope>IDENTIFICATION</scope>
</reference>
<evidence type="ECO:0000313" key="3">
    <source>
        <dbReference type="Proteomes" id="UP000276776"/>
    </source>
</evidence>
<gene>
    <name evidence="2" type="ORF">TCLT_LOCUS5249</name>
</gene>
<dbReference type="EMBL" id="UYYF01004329">
    <property type="protein sequence ID" value="VDN02469.1"/>
    <property type="molecule type" value="Genomic_DNA"/>
</dbReference>
<accession>A0A0N5CXW1</accession>
<feature type="region of interest" description="Disordered" evidence="1">
    <location>
        <begin position="172"/>
        <end position="200"/>
    </location>
</feature>
<dbReference type="AlphaFoldDB" id="A0A0N5CXW1"/>
<reference evidence="2 3" key="2">
    <citation type="submission" date="2018-11" db="EMBL/GenBank/DDBJ databases">
        <authorList>
            <consortium name="Pathogen Informatics"/>
        </authorList>
    </citation>
    <scope>NUCLEOTIDE SEQUENCE [LARGE SCALE GENOMIC DNA]</scope>
</reference>
<protein>
    <submittedName>
        <fullName evidence="4">DH domain-containing protein</fullName>
    </submittedName>
</protein>
<evidence type="ECO:0000256" key="1">
    <source>
        <dbReference type="SAM" id="MobiDB-lite"/>
    </source>
</evidence>
<dbReference type="Proteomes" id="UP000276776">
    <property type="component" value="Unassembled WGS sequence"/>
</dbReference>
<sequence>SEFIAKRLREALSVGRATVSHTAEELTTAANPNGNNLQLIEVPQTMWGSLSQKSGQRQIYNDPSVDLPSHHHKNTNDQNLDTRNLKTTTSVLPSLTSAISNGAKNKAERIINDGQISEKGISEFTAKKLRKVLIAKITTEDQAAEELTPTVNPYGNNLQLIEVPQIMWGSQRSGDRRMYNDPSTDLPSHHHNNTNDQSLDTQNLQTTTPIIPLFNEIWRDYKHYLHLMATFQQRLYIESQNISATEEKLKFCEELLLLRLPNMQSLLLGKYIPIEHALQFISNYMHLLIHSQILSKRLPTSLSSKCSSMKCQDRINQLILSTYQLNQTSSNTSQGDVRALLNFFEHPDQMALSSHQQLQMQASPPGN</sequence>
<keyword evidence="3" id="KW-1185">Reference proteome</keyword>
<dbReference type="WBParaSite" id="TCLT_0000526001-mRNA-1">
    <property type="protein sequence ID" value="TCLT_0000526001-mRNA-1"/>
    <property type="gene ID" value="TCLT_0000526001"/>
</dbReference>
<proteinExistence type="predicted"/>
<organism evidence="4">
    <name type="scientific">Thelazia callipaeda</name>
    <name type="common">Oriental eyeworm</name>
    <name type="synonym">Parasitic nematode</name>
    <dbReference type="NCBI Taxonomy" id="103827"/>
    <lineage>
        <taxon>Eukaryota</taxon>
        <taxon>Metazoa</taxon>
        <taxon>Ecdysozoa</taxon>
        <taxon>Nematoda</taxon>
        <taxon>Chromadorea</taxon>
        <taxon>Rhabditida</taxon>
        <taxon>Spirurina</taxon>
        <taxon>Spiruromorpha</taxon>
        <taxon>Thelazioidea</taxon>
        <taxon>Thelaziidae</taxon>
        <taxon>Thelazia</taxon>
    </lineage>
</organism>
<feature type="compositionally biased region" description="Polar residues" evidence="1">
    <location>
        <begin position="51"/>
        <end position="61"/>
    </location>
</feature>